<sequence>MLSDEVLPGDVGLVALLSVKEAVSKATTSVTGSIIDFRHVVVTAWGDGHCRAIVPGGMRLTCRWAVGEGLMLSIVSVPHHAAVSRSTVTGALT</sequence>
<accession>A0AAU8N070</accession>
<organism evidence="1">
    <name type="scientific">Actinomyces timonensis</name>
    <dbReference type="NCBI Taxonomy" id="1288391"/>
    <lineage>
        <taxon>Bacteria</taxon>
        <taxon>Bacillati</taxon>
        <taxon>Actinomycetota</taxon>
        <taxon>Actinomycetes</taxon>
        <taxon>Actinomycetales</taxon>
        <taxon>Actinomycetaceae</taxon>
        <taxon>Actinomyces</taxon>
    </lineage>
</organism>
<reference evidence="1" key="1">
    <citation type="submission" date="2024-05" db="EMBL/GenBank/DDBJ databases">
        <title>Draft genome assemblies of 36 bacteria isolated from hibernating arctic ground squirrels.</title>
        <authorList>
            <person name="McKee H."/>
            <person name="Mullen L."/>
            <person name="Drown D.M."/>
            <person name="Duddleston K.N."/>
        </authorList>
    </citation>
    <scope>NUCLEOTIDE SEQUENCE</scope>
    <source>
        <strain evidence="1">AR004</strain>
    </source>
</reference>
<protein>
    <submittedName>
        <fullName evidence="1">Uncharacterized protein</fullName>
    </submittedName>
</protein>
<dbReference type="AlphaFoldDB" id="A0AAU8N070"/>
<evidence type="ECO:0000313" key="1">
    <source>
        <dbReference type="EMBL" id="XCP82589.1"/>
    </source>
</evidence>
<dbReference type="EMBL" id="CP159989">
    <property type="protein sequence ID" value="XCP82589.1"/>
    <property type="molecule type" value="Genomic_DNA"/>
</dbReference>
<proteinExistence type="predicted"/>
<dbReference type="RefSeq" id="WP_366180828.1">
    <property type="nucleotide sequence ID" value="NZ_CP159989.1"/>
</dbReference>
<name>A0AAU8N070_9ACTO</name>
<gene>
    <name evidence="1" type="ORF">ABXS69_01325</name>
</gene>